<reference evidence="2 3" key="1">
    <citation type="submission" date="2020-04" db="EMBL/GenBank/DDBJ databases">
        <authorList>
            <person name="Laetsch R D."/>
            <person name="Stevens L."/>
            <person name="Kumar S."/>
            <person name="Blaxter L. M."/>
        </authorList>
    </citation>
    <scope>NUCLEOTIDE SEQUENCE [LARGE SCALE GENOMIC DNA]</scope>
</reference>
<dbReference type="EMBL" id="CADEPM010000003">
    <property type="protein sequence ID" value="CAB3403303.1"/>
    <property type="molecule type" value="Genomic_DNA"/>
</dbReference>
<accession>A0A8S1EUV9</accession>
<keyword evidence="1" id="KW-0732">Signal</keyword>
<evidence type="ECO:0008006" key="4">
    <source>
        <dbReference type="Google" id="ProtNLM"/>
    </source>
</evidence>
<evidence type="ECO:0000313" key="3">
    <source>
        <dbReference type="Proteomes" id="UP000494206"/>
    </source>
</evidence>
<feature type="chain" id="PRO_5035851608" description="Ig-like domain-containing protein" evidence="1">
    <location>
        <begin position="22"/>
        <end position="216"/>
    </location>
</feature>
<keyword evidence="3" id="KW-1185">Reference proteome</keyword>
<evidence type="ECO:0000256" key="1">
    <source>
        <dbReference type="SAM" id="SignalP"/>
    </source>
</evidence>
<protein>
    <recommendedName>
        <fullName evidence="4">Ig-like domain-containing protein</fullName>
    </recommendedName>
</protein>
<name>A0A8S1EUV9_9PELO</name>
<organism evidence="2 3">
    <name type="scientific">Caenorhabditis bovis</name>
    <dbReference type="NCBI Taxonomy" id="2654633"/>
    <lineage>
        <taxon>Eukaryota</taxon>
        <taxon>Metazoa</taxon>
        <taxon>Ecdysozoa</taxon>
        <taxon>Nematoda</taxon>
        <taxon>Chromadorea</taxon>
        <taxon>Rhabditida</taxon>
        <taxon>Rhabditina</taxon>
        <taxon>Rhabditomorpha</taxon>
        <taxon>Rhabditoidea</taxon>
        <taxon>Rhabditidae</taxon>
        <taxon>Peloderinae</taxon>
        <taxon>Caenorhabditis</taxon>
    </lineage>
</organism>
<comment type="caution">
    <text evidence="2">The sequence shown here is derived from an EMBL/GenBank/DDBJ whole genome shotgun (WGS) entry which is preliminary data.</text>
</comment>
<gene>
    <name evidence="2" type="ORF">CBOVIS_LOCUS5800</name>
</gene>
<sequence length="216" mass="25405">MSRQFCHQLFLFQLCTITVSTVSWVKITKPNLIWEELSVNSDGERLFHCGEFDSTFTGRYHWRFNGSSILPERTQIHRNRFVFLRGANAIRNSLTGEYECCVRETLGNACYSRQLIVRDKSSTQNVDLSNIDRLEAEFGNTYYLRLADVKRVEGVKCTLNGRPYENFKYPFIATNSKKSVAYHVKIDNLDARFKFASTARNSRQRRRSMPHFWQRF</sequence>
<proteinExistence type="predicted"/>
<feature type="signal peptide" evidence="1">
    <location>
        <begin position="1"/>
        <end position="21"/>
    </location>
</feature>
<dbReference type="OrthoDB" id="5849979at2759"/>
<dbReference type="Proteomes" id="UP000494206">
    <property type="component" value="Unassembled WGS sequence"/>
</dbReference>
<dbReference type="SUPFAM" id="SSF48726">
    <property type="entry name" value="Immunoglobulin"/>
    <property type="match status" value="1"/>
</dbReference>
<evidence type="ECO:0000313" key="2">
    <source>
        <dbReference type="EMBL" id="CAB3403303.1"/>
    </source>
</evidence>
<dbReference type="InterPro" id="IPR036179">
    <property type="entry name" value="Ig-like_dom_sf"/>
</dbReference>
<dbReference type="AlphaFoldDB" id="A0A8S1EUV9"/>